<organism evidence="2 3">
    <name type="scientific">Alloalcanivorax gelatiniphagus</name>
    <dbReference type="NCBI Taxonomy" id="1194167"/>
    <lineage>
        <taxon>Bacteria</taxon>
        <taxon>Pseudomonadati</taxon>
        <taxon>Pseudomonadota</taxon>
        <taxon>Gammaproteobacteria</taxon>
        <taxon>Oceanospirillales</taxon>
        <taxon>Alcanivoracaceae</taxon>
        <taxon>Alloalcanivorax</taxon>
    </lineage>
</organism>
<keyword evidence="1" id="KW-0732">Signal</keyword>
<accession>A0ABY2XRN4</accession>
<sequence>MKHYIGISLMLLGLWGCTAAPVKELPENVTLSEPQSRMGSTVRLVDAVTFERQGAVKQSPATCVSLNVDNSEVTLSDSSASFVGAYTGTYYDIESSRKEGGGATLQHADEESGVVVAKGVTEYTSGGLMPIGHAARYKLLVAPMPGKTVVQFKDIEYAQKSTGYMENTGFQRLGTWWGSGVMDAYAAMEQQADKVLDCIYSESLVGE</sequence>
<name>A0ABY2XRN4_9GAMM</name>
<dbReference type="RefSeq" id="WP_138770601.1">
    <property type="nucleotide sequence ID" value="NZ_JBHSSX010000015.1"/>
</dbReference>
<protein>
    <recommendedName>
        <fullName evidence="4">Lipoprotein</fullName>
    </recommendedName>
</protein>
<dbReference type="EMBL" id="VCQT01000001">
    <property type="protein sequence ID" value="TMW15207.1"/>
    <property type="molecule type" value="Genomic_DNA"/>
</dbReference>
<evidence type="ECO:0000313" key="2">
    <source>
        <dbReference type="EMBL" id="TMW15207.1"/>
    </source>
</evidence>
<evidence type="ECO:0000313" key="3">
    <source>
        <dbReference type="Proteomes" id="UP000739180"/>
    </source>
</evidence>
<feature type="signal peptide" evidence="1">
    <location>
        <begin position="1"/>
        <end position="19"/>
    </location>
</feature>
<feature type="chain" id="PRO_5045974641" description="Lipoprotein" evidence="1">
    <location>
        <begin position="20"/>
        <end position="207"/>
    </location>
</feature>
<reference evidence="2 3" key="1">
    <citation type="submission" date="2019-05" db="EMBL/GenBank/DDBJ databases">
        <title>Genome of Alcanivorax gelatiniphagus, an oil degrading marine bacteria.</title>
        <authorList>
            <person name="Kwon K.K."/>
        </authorList>
    </citation>
    <scope>NUCLEOTIDE SEQUENCE [LARGE SCALE GENOMIC DNA]</scope>
    <source>
        <strain evidence="2 3">MEBiC 08158</strain>
    </source>
</reference>
<dbReference type="Proteomes" id="UP000739180">
    <property type="component" value="Unassembled WGS sequence"/>
</dbReference>
<gene>
    <name evidence="2" type="ORF">FGS76_00095</name>
</gene>
<keyword evidence="3" id="KW-1185">Reference proteome</keyword>
<evidence type="ECO:0008006" key="4">
    <source>
        <dbReference type="Google" id="ProtNLM"/>
    </source>
</evidence>
<comment type="caution">
    <text evidence="2">The sequence shown here is derived from an EMBL/GenBank/DDBJ whole genome shotgun (WGS) entry which is preliminary data.</text>
</comment>
<proteinExistence type="predicted"/>
<evidence type="ECO:0000256" key="1">
    <source>
        <dbReference type="SAM" id="SignalP"/>
    </source>
</evidence>